<name>Q4FAC8_9SALA</name>
<proteinExistence type="evidence at transcript level"/>
<dbReference type="SUPFAM" id="SSF57302">
    <property type="entry name" value="Snake toxin-like"/>
    <property type="match status" value="2"/>
</dbReference>
<accession>Q4FAC8</accession>
<dbReference type="Gene3D" id="2.10.60.10">
    <property type="entry name" value="CD59"/>
    <property type="match status" value="2"/>
</dbReference>
<dbReference type="EMBL" id="DQ097074">
    <property type="protein sequence ID" value="AAZ06338.1"/>
    <property type="molecule type" value="mRNA"/>
</dbReference>
<dbReference type="InterPro" id="IPR045860">
    <property type="entry name" value="Snake_toxin-like_sf"/>
</dbReference>
<evidence type="ECO:0000256" key="3">
    <source>
        <dbReference type="ARBA" id="ARBA00022729"/>
    </source>
</evidence>
<dbReference type="GO" id="GO:0005576">
    <property type="term" value="C:extracellular region"/>
    <property type="evidence" value="ECO:0007669"/>
    <property type="project" value="UniProtKB-SubCell"/>
</dbReference>
<sequence>MNAFLTGVIFLVAFTATGNCLQCYECAGIGTDCPGELISCNDGVTTCETITIETKQDDTTTTQVVKVCSGKEEETSTYREKSLTTYFQLQTHNCDTDGCNQGPAPHNPPDNTPNGVKCMQCFNENGSDCNSDEIVECTEDMKKCLFISTFGCIDDSTPCSYRLCTNIDSPEQHPFYYQIAEKTVETIEIYDGI</sequence>
<keyword evidence="3 4" id="KW-0732">Signal</keyword>
<evidence type="ECO:0000256" key="4">
    <source>
        <dbReference type="SAM" id="SignalP"/>
    </source>
</evidence>
<evidence type="ECO:0000256" key="1">
    <source>
        <dbReference type="ARBA" id="ARBA00004613"/>
    </source>
</evidence>
<evidence type="ECO:0000313" key="6">
    <source>
        <dbReference type="EMBL" id="AAZ06338.1"/>
    </source>
</evidence>
<feature type="chain" id="PRO_5004238423" evidence="4">
    <location>
        <begin position="21"/>
        <end position="193"/>
    </location>
</feature>
<reference evidence="6" key="1">
    <citation type="journal article" date="2007" name="Evolution">
        <title>Evolutionary replacement of components in a salamander pheromone signaling complex: more evidence for phenotypic-molecular decoupling.</title>
        <authorList>
            <person name="Palmer C.A."/>
            <person name="Watts R.A."/>
            <person name="Houck L.D."/>
            <person name="Picard A.L."/>
            <person name="Arnold S.J."/>
        </authorList>
    </citation>
    <scope>NUCLEOTIDE SEQUENCE</scope>
    <source>
        <tissue evidence="6">Mental gland</tissue>
    </source>
</reference>
<dbReference type="InterPro" id="IPR050918">
    <property type="entry name" value="CNF-like_PLA2_Inhibitor"/>
</dbReference>
<evidence type="ECO:0000259" key="5">
    <source>
        <dbReference type="SMART" id="SM00134"/>
    </source>
</evidence>
<dbReference type="SMART" id="SM00134">
    <property type="entry name" value="LU"/>
    <property type="match status" value="1"/>
</dbReference>
<dbReference type="PANTHER" id="PTHR20914:SF9">
    <property type="entry name" value="COILED, ISOFORM A"/>
    <property type="match status" value="1"/>
</dbReference>
<comment type="subcellular location">
    <subcellularLocation>
        <location evidence="1">Secreted</location>
    </subcellularLocation>
</comment>
<organism evidence="6">
    <name type="scientific">Eurycea guttolineata</name>
    <name type="common">three-lined salamander</name>
    <dbReference type="NCBI Taxonomy" id="332576"/>
    <lineage>
        <taxon>Eukaryota</taxon>
        <taxon>Metazoa</taxon>
        <taxon>Chordata</taxon>
        <taxon>Craniata</taxon>
        <taxon>Vertebrata</taxon>
        <taxon>Euteleostomi</taxon>
        <taxon>Amphibia</taxon>
        <taxon>Batrachia</taxon>
        <taxon>Caudata</taxon>
        <taxon>Salamandroidea</taxon>
        <taxon>Plethodontidae</taxon>
        <taxon>Hemidactyliinae</taxon>
        <taxon>Eurycea</taxon>
    </lineage>
</organism>
<keyword evidence="2" id="KW-0964">Secreted</keyword>
<dbReference type="AlphaFoldDB" id="Q4FAC8"/>
<feature type="signal peptide" evidence="4">
    <location>
        <begin position="1"/>
        <end position="20"/>
    </location>
</feature>
<protein>
    <submittedName>
        <fullName evidence="6">Sodefrin-like factor</fullName>
    </submittedName>
</protein>
<dbReference type="PANTHER" id="PTHR20914">
    <property type="entry name" value="LY6/PLAUR DOMAIN-CONTAINING PROTEIN 8"/>
    <property type="match status" value="1"/>
</dbReference>
<dbReference type="PROSITE" id="PS00983">
    <property type="entry name" value="LY6_UPAR"/>
    <property type="match status" value="1"/>
</dbReference>
<evidence type="ECO:0000256" key="2">
    <source>
        <dbReference type="ARBA" id="ARBA00022525"/>
    </source>
</evidence>
<feature type="domain" description="UPAR/Ly6" evidence="5">
    <location>
        <begin position="21"/>
        <end position="112"/>
    </location>
</feature>
<dbReference type="InterPro" id="IPR016054">
    <property type="entry name" value="LY6_UPA_recep-like"/>
</dbReference>
<dbReference type="Pfam" id="PF00021">
    <property type="entry name" value="UPAR_LY6"/>
    <property type="match status" value="2"/>
</dbReference>
<dbReference type="InterPro" id="IPR018363">
    <property type="entry name" value="CD59_antigen_CS"/>
</dbReference>
<gene>
    <name evidence="6" type="primary">SPF1</name>
</gene>